<dbReference type="RefSeq" id="WP_143052715.1">
    <property type="nucleotide sequence ID" value="NZ_FOBV01000008.1"/>
</dbReference>
<dbReference type="Proteomes" id="UP000199450">
    <property type="component" value="Unassembled WGS sequence"/>
</dbReference>
<dbReference type="AlphaFoldDB" id="A0A1H8C0T1"/>
<protein>
    <submittedName>
        <fullName evidence="1">Uncharacterized protein</fullName>
    </submittedName>
</protein>
<sequence>MMTLIQLPLFLRFSVRMLCFQVFFISIFISSQTPFSYADSTIFISEDSYLYVESPIERSSSQSLSEKNKIVKQFNANKRKALFKLKSMSVSKNDINQINQACFTIPKSSHYVGNSSNPSSIAILGNTFPIKLNHKITGFDFCVLSNVIVSEKKLLYKHINHFNLLEIITNHFSRPPPIFAIFY</sequence>
<reference evidence="2" key="1">
    <citation type="submission" date="2016-10" db="EMBL/GenBank/DDBJ databases">
        <authorList>
            <person name="Varghese N."/>
            <person name="Submissions S."/>
        </authorList>
    </citation>
    <scope>NUCLEOTIDE SEQUENCE [LARGE SCALE GENOMIC DNA]</scope>
    <source>
        <strain evidence="2">DSM 17453</strain>
    </source>
</reference>
<evidence type="ECO:0000313" key="2">
    <source>
        <dbReference type="Proteomes" id="UP000199450"/>
    </source>
</evidence>
<gene>
    <name evidence="1" type="ORF">SAMN05421856_1081</name>
</gene>
<name>A0A1H8C0T1_9FLAO</name>
<keyword evidence="2" id="KW-1185">Reference proteome</keyword>
<evidence type="ECO:0000313" key="1">
    <source>
        <dbReference type="EMBL" id="SEM88715.1"/>
    </source>
</evidence>
<dbReference type="OrthoDB" id="9966897at2"/>
<dbReference type="EMBL" id="FOBV01000008">
    <property type="protein sequence ID" value="SEM88715.1"/>
    <property type="molecule type" value="Genomic_DNA"/>
</dbReference>
<organism evidence="1 2">
    <name type="scientific">Chryseobacterium taichungense</name>
    <dbReference type="NCBI Taxonomy" id="295069"/>
    <lineage>
        <taxon>Bacteria</taxon>
        <taxon>Pseudomonadati</taxon>
        <taxon>Bacteroidota</taxon>
        <taxon>Flavobacteriia</taxon>
        <taxon>Flavobacteriales</taxon>
        <taxon>Weeksellaceae</taxon>
        <taxon>Chryseobacterium group</taxon>
        <taxon>Chryseobacterium</taxon>
    </lineage>
</organism>
<accession>A0A1H8C0T1</accession>
<proteinExistence type="predicted"/>